<organism evidence="2 3">
    <name type="scientific">Mycobacterium shinjukuense</name>
    <dbReference type="NCBI Taxonomy" id="398694"/>
    <lineage>
        <taxon>Bacteria</taxon>
        <taxon>Bacillati</taxon>
        <taxon>Actinomycetota</taxon>
        <taxon>Actinomycetes</taxon>
        <taxon>Mycobacteriales</taxon>
        <taxon>Mycobacteriaceae</taxon>
        <taxon>Mycobacterium</taxon>
    </lineage>
</organism>
<accession>A0A7I7MX70</accession>
<dbReference type="AlphaFoldDB" id="A0A7I7MX70"/>
<dbReference type="Proteomes" id="UP000467236">
    <property type="component" value="Chromosome"/>
</dbReference>
<dbReference type="EMBL" id="AP022575">
    <property type="protein sequence ID" value="BBX75769.1"/>
    <property type="molecule type" value="Genomic_DNA"/>
</dbReference>
<keyword evidence="3" id="KW-1185">Reference proteome</keyword>
<evidence type="ECO:0000256" key="1">
    <source>
        <dbReference type="SAM" id="Phobius"/>
    </source>
</evidence>
<sequence length="53" mass="5808">MEYVTTAIVVTSLVLLGLGIVVNELLRLRKWLKDAPPAEHGDEDDTAPHEGSH</sequence>
<dbReference type="KEGG" id="mshj:MSHI_36750"/>
<protein>
    <submittedName>
        <fullName evidence="2">Uncharacterized protein</fullName>
    </submittedName>
</protein>
<keyword evidence="1" id="KW-0472">Membrane</keyword>
<evidence type="ECO:0000313" key="2">
    <source>
        <dbReference type="EMBL" id="BBX75769.1"/>
    </source>
</evidence>
<proteinExistence type="predicted"/>
<keyword evidence="1" id="KW-1133">Transmembrane helix</keyword>
<reference evidence="2 3" key="1">
    <citation type="journal article" date="2019" name="Emerg. Microbes Infect.">
        <title>Comprehensive subspecies identification of 175 nontuberculous mycobacteria species based on 7547 genomic profiles.</title>
        <authorList>
            <person name="Matsumoto Y."/>
            <person name="Kinjo T."/>
            <person name="Motooka D."/>
            <person name="Nabeya D."/>
            <person name="Jung N."/>
            <person name="Uechi K."/>
            <person name="Horii T."/>
            <person name="Iida T."/>
            <person name="Fujita J."/>
            <person name="Nakamura S."/>
        </authorList>
    </citation>
    <scope>NUCLEOTIDE SEQUENCE [LARGE SCALE GENOMIC DNA]</scope>
    <source>
        <strain evidence="2 3">JCM 14233</strain>
    </source>
</reference>
<gene>
    <name evidence="2" type="ORF">MSHI_36750</name>
</gene>
<name>A0A7I7MX70_9MYCO</name>
<keyword evidence="1" id="KW-0812">Transmembrane</keyword>
<feature type="transmembrane region" description="Helical" evidence="1">
    <location>
        <begin position="6"/>
        <end position="26"/>
    </location>
</feature>
<evidence type="ECO:0000313" key="3">
    <source>
        <dbReference type="Proteomes" id="UP000467236"/>
    </source>
</evidence>